<dbReference type="Pfam" id="PF06374">
    <property type="entry name" value="NDUF_C2"/>
    <property type="match status" value="1"/>
</dbReference>
<keyword evidence="9" id="KW-0496">Mitochondrion</keyword>
<evidence type="ECO:0008006" key="14">
    <source>
        <dbReference type="Google" id="ProtNLM"/>
    </source>
</evidence>
<dbReference type="PANTHER" id="PTHR13099:SF0">
    <property type="entry name" value="NADH DEHYDROGENASE [UBIQUINONE] 1 SUBUNIT C2-RELATED"/>
    <property type="match status" value="1"/>
</dbReference>
<comment type="caution">
    <text evidence="12">The sequence shown here is derived from an EMBL/GenBank/DDBJ whole genome shotgun (WGS) entry which is preliminary data.</text>
</comment>
<evidence type="ECO:0000256" key="9">
    <source>
        <dbReference type="ARBA" id="ARBA00023128"/>
    </source>
</evidence>
<evidence type="ECO:0000256" key="3">
    <source>
        <dbReference type="ARBA" id="ARBA00022448"/>
    </source>
</evidence>
<dbReference type="PANTHER" id="PTHR13099">
    <property type="entry name" value="NADH-UBIQUINONE OXIDOREDUCTASE SUBUNIT B14.5B"/>
    <property type="match status" value="1"/>
</dbReference>
<evidence type="ECO:0000256" key="7">
    <source>
        <dbReference type="ARBA" id="ARBA00022982"/>
    </source>
</evidence>
<dbReference type="InterPro" id="IPR009423">
    <property type="entry name" value="NDUC2"/>
</dbReference>
<keyword evidence="10 11" id="KW-0472">Membrane</keyword>
<keyword evidence="6" id="KW-0999">Mitochondrion inner membrane</keyword>
<reference evidence="13" key="1">
    <citation type="submission" date="2023-01" db="EMBL/GenBank/DDBJ databases">
        <title>Key to firefly adult light organ development and bioluminescence: homeobox transcription factors regulate luciferase expression and transportation to peroxisome.</title>
        <authorList>
            <person name="Fu X."/>
        </authorList>
    </citation>
    <scope>NUCLEOTIDE SEQUENCE [LARGE SCALE GENOMIC DNA]</scope>
</reference>
<evidence type="ECO:0000256" key="2">
    <source>
        <dbReference type="ARBA" id="ARBA00008674"/>
    </source>
</evidence>
<evidence type="ECO:0000313" key="12">
    <source>
        <dbReference type="EMBL" id="KAK4887527.1"/>
    </source>
</evidence>
<evidence type="ECO:0000256" key="5">
    <source>
        <dbReference type="ARBA" id="ARBA00022692"/>
    </source>
</evidence>
<keyword evidence="8 11" id="KW-1133">Transmembrane helix</keyword>
<organism evidence="12 13">
    <name type="scientific">Aquatica leii</name>
    <dbReference type="NCBI Taxonomy" id="1421715"/>
    <lineage>
        <taxon>Eukaryota</taxon>
        <taxon>Metazoa</taxon>
        <taxon>Ecdysozoa</taxon>
        <taxon>Arthropoda</taxon>
        <taxon>Hexapoda</taxon>
        <taxon>Insecta</taxon>
        <taxon>Pterygota</taxon>
        <taxon>Neoptera</taxon>
        <taxon>Endopterygota</taxon>
        <taxon>Coleoptera</taxon>
        <taxon>Polyphaga</taxon>
        <taxon>Elateriformia</taxon>
        <taxon>Elateroidea</taxon>
        <taxon>Lampyridae</taxon>
        <taxon>Luciolinae</taxon>
        <taxon>Aquatica</taxon>
    </lineage>
</organism>
<comment type="subcellular location">
    <subcellularLocation>
        <location evidence="1">Mitochondrion inner membrane</location>
        <topology evidence="1">Single-pass membrane protein</topology>
        <orientation evidence="1">Matrix side</orientation>
    </subcellularLocation>
</comment>
<keyword evidence="13" id="KW-1185">Reference proteome</keyword>
<evidence type="ECO:0000256" key="1">
    <source>
        <dbReference type="ARBA" id="ARBA00004298"/>
    </source>
</evidence>
<evidence type="ECO:0000256" key="4">
    <source>
        <dbReference type="ARBA" id="ARBA00022660"/>
    </source>
</evidence>
<keyword evidence="4" id="KW-0679">Respiratory chain</keyword>
<keyword evidence="3" id="KW-0813">Transport</keyword>
<evidence type="ECO:0000256" key="10">
    <source>
        <dbReference type="ARBA" id="ARBA00023136"/>
    </source>
</evidence>
<evidence type="ECO:0000256" key="6">
    <source>
        <dbReference type="ARBA" id="ARBA00022792"/>
    </source>
</evidence>
<evidence type="ECO:0000256" key="8">
    <source>
        <dbReference type="ARBA" id="ARBA00022989"/>
    </source>
</evidence>
<feature type="transmembrane region" description="Helical" evidence="11">
    <location>
        <begin position="113"/>
        <end position="134"/>
    </location>
</feature>
<dbReference type="GO" id="GO:0005743">
    <property type="term" value="C:mitochondrial inner membrane"/>
    <property type="evidence" value="ECO:0007669"/>
    <property type="project" value="UniProtKB-SubCell"/>
</dbReference>
<keyword evidence="7" id="KW-0249">Electron transport</keyword>
<dbReference type="AlphaFoldDB" id="A0AAN7Q9W1"/>
<evidence type="ECO:0000256" key="11">
    <source>
        <dbReference type="SAM" id="Phobius"/>
    </source>
</evidence>
<proteinExistence type="inferred from homology"/>
<dbReference type="Proteomes" id="UP001353858">
    <property type="component" value="Unassembled WGS sequence"/>
</dbReference>
<name>A0AAN7Q9W1_9COLE</name>
<keyword evidence="5 11" id="KW-0812">Transmembrane</keyword>
<comment type="similarity">
    <text evidence="2">Belongs to the complex I NDUFC2 subunit family.</text>
</comment>
<dbReference type="GO" id="GO:0006120">
    <property type="term" value="P:mitochondrial electron transport, NADH to ubiquinone"/>
    <property type="evidence" value="ECO:0007669"/>
    <property type="project" value="InterPro"/>
</dbReference>
<gene>
    <name evidence="12" type="ORF">RN001_003798</name>
</gene>
<dbReference type="EMBL" id="JARPUR010000001">
    <property type="protein sequence ID" value="KAK4887527.1"/>
    <property type="molecule type" value="Genomic_DNA"/>
</dbReference>
<accession>A0AAN7Q9W1</accession>
<evidence type="ECO:0000313" key="13">
    <source>
        <dbReference type="Proteomes" id="UP001353858"/>
    </source>
</evidence>
<protein>
    <recommendedName>
        <fullName evidence="14">NADH dehydrogenase [ubiquinone] 1 subunit C2</fullName>
    </recommendedName>
</protein>
<sequence length="204" mass="23705">MHVLMCTYTIEVIVGGLRIAESNTLQSEVPCVAQGQRNRNKFTVFAKSNIPQMCNHTFTVKRQFCHQLKKKSHTNQTDSNPVIKMAQVPQISRNPVEVLTNKSLIEEPFLFRYWTTGLLGSMTFLGVCVANWYIKRPMFSGIQQHILLTSGATIFGYYYQKHRDEYLAERDAILRHYISLHREDFPDFESTKIGMIFEPWIPVR</sequence>